<dbReference type="InterPro" id="IPR002706">
    <property type="entry name" value="Xrcc1_N"/>
</dbReference>
<reference evidence="8 9" key="1">
    <citation type="journal article" date="2017" name="Gigascience">
        <title>Genome sequence of the small brown planthopper, Laodelphax striatellus.</title>
        <authorList>
            <person name="Zhu J."/>
            <person name="Jiang F."/>
            <person name="Wang X."/>
            <person name="Yang P."/>
            <person name="Bao Y."/>
            <person name="Zhao W."/>
            <person name="Wang W."/>
            <person name="Lu H."/>
            <person name="Wang Q."/>
            <person name="Cui N."/>
            <person name="Li J."/>
            <person name="Chen X."/>
            <person name="Luo L."/>
            <person name="Yu J."/>
            <person name="Kang L."/>
            <person name="Cui F."/>
        </authorList>
    </citation>
    <scope>NUCLEOTIDE SEQUENCE [LARGE SCALE GENOMIC DNA]</scope>
    <source>
        <strain evidence="8">Lst14</strain>
    </source>
</reference>
<comment type="caution">
    <text evidence="8">The sequence shown here is derived from an EMBL/GenBank/DDBJ whole genome shotgun (WGS) entry which is preliminary data.</text>
</comment>
<sequence length="500" mass="57331">MPRLEIESVIHVSSEDPLYPAKNLLSSAIGNDVKKWINQKNGEKQAYIVFKLKEKSQITNLTVGNQNSSFIELLVGDENMSEKEYQVLLPATEILTLREARGGSNKTGVHFFTKDDFNQEVVQKKWSRVKVVCSQPYDPHCRYGLTCFVLKSICETDETEKLPKRNDKTIPDEDKNAVSGDTKDDVNSWKQDMLKRLDANTSQPSTSTLPFNRIKLTKQPTPDRKNDQEKSPRKNNQKSPRKQSSDEKERKPKEKEATQPDTPAQPERPRVDFNKILQDVRFSLSGYENPLRSEIRNKGLEMGAKYSNDWDSRCTHLICAFINTPKFNKVQGQGKIVTRDWIEQCHSKRRRLPWRKFALDSRDRQQPISEEDEDDDKDKKETKNKAKGDRRRRLPSESSSDTEDEIQRVQARKQRMTAKPAVTNGTTQKRNQKATKTRAELYDADTDVSENDEEDEFGGDNSDADPDFKLGSQEEQDDSFVVDDDDDDADVGDSETQSPS</sequence>
<dbReference type="FunFam" id="3.40.50.10190:FF:000008">
    <property type="entry name" value="X-ray repair cross complementing 1"/>
    <property type="match status" value="1"/>
</dbReference>
<dbReference type="Gene3D" id="3.40.50.10190">
    <property type="entry name" value="BRCT domain"/>
    <property type="match status" value="1"/>
</dbReference>
<dbReference type="Pfam" id="PF00533">
    <property type="entry name" value="BRCT"/>
    <property type="match status" value="1"/>
</dbReference>
<evidence type="ECO:0000256" key="5">
    <source>
        <dbReference type="ARBA" id="ARBA00023242"/>
    </source>
</evidence>
<keyword evidence="2" id="KW-0677">Repeat</keyword>
<feature type="compositionally biased region" description="Basic and acidic residues" evidence="6">
    <location>
        <begin position="243"/>
        <end position="258"/>
    </location>
</feature>
<dbReference type="CDD" id="cd17725">
    <property type="entry name" value="BRCT_XRCC1_rpt1"/>
    <property type="match status" value="1"/>
</dbReference>
<feature type="compositionally biased region" description="Basic and acidic residues" evidence="6">
    <location>
        <begin position="221"/>
        <end position="232"/>
    </location>
</feature>
<feature type="region of interest" description="Disordered" evidence="6">
    <location>
        <begin position="358"/>
        <end position="500"/>
    </location>
</feature>
<dbReference type="PANTHER" id="PTHR11370:SF5">
    <property type="entry name" value="DNA REPAIR PROTEIN XRCC1"/>
    <property type="match status" value="1"/>
</dbReference>
<keyword evidence="4" id="KW-0234">DNA repair</keyword>
<evidence type="ECO:0000256" key="6">
    <source>
        <dbReference type="SAM" id="MobiDB-lite"/>
    </source>
</evidence>
<keyword evidence="9" id="KW-1185">Reference proteome</keyword>
<keyword evidence="3" id="KW-0227">DNA damage</keyword>
<dbReference type="GO" id="GO:0000012">
    <property type="term" value="P:single strand break repair"/>
    <property type="evidence" value="ECO:0007669"/>
    <property type="project" value="InterPro"/>
</dbReference>
<name>A0A482XB50_LAOST</name>
<dbReference type="GO" id="GO:0005634">
    <property type="term" value="C:nucleus"/>
    <property type="evidence" value="ECO:0007669"/>
    <property type="project" value="UniProtKB-SubCell"/>
</dbReference>
<evidence type="ECO:0000256" key="4">
    <source>
        <dbReference type="ARBA" id="ARBA00023204"/>
    </source>
</evidence>
<dbReference type="InterPro" id="IPR001357">
    <property type="entry name" value="BRCT_dom"/>
</dbReference>
<evidence type="ECO:0000256" key="3">
    <source>
        <dbReference type="ARBA" id="ARBA00022763"/>
    </source>
</evidence>
<feature type="region of interest" description="Disordered" evidence="6">
    <location>
        <begin position="164"/>
        <end position="273"/>
    </location>
</feature>
<dbReference type="Proteomes" id="UP000291343">
    <property type="component" value="Unassembled WGS sequence"/>
</dbReference>
<evidence type="ECO:0000313" key="9">
    <source>
        <dbReference type="Proteomes" id="UP000291343"/>
    </source>
</evidence>
<accession>A0A482XB50</accession>
<dbReference type="OrthoDB" id="25840at2759"/>
<dbReference type="GO" id="GO:0006284">
    <property type="term" value="P:base-excision repair"/>
    <property type="evidence" value="ECO:0007669"/>
    <property type="project" value="InterPro"/>
</dbReference>
<dbReference type="SUPFAM" id="SSF52113">
    <property type="entry name" value="BRCT domain"/>
    <property type="match status" value="1"/>
</dbReference>
<keyword evidence="5" id="KW-0539">Nucleus</keyword>
<dbReference type="FunFam" id="2.60.120.260:FF:000025">
    <property type="entry name" value="DNA repair protein XRCC1 isoform X1"/>
    <property type="match status" value="1"/>
</dbReference>
<evidence type="ECO:0000313" key="8">
    <source>
        <dbReference type="EMBL" id="RZF43195.1"/>
    </source>
</evidence>
<feature type="domain" description="BRCT" evidence="7">
    <location>
        <begin position="272"/>
        <end position="359"/>
    </location>
</feature>
<dbReference type="SMR" id="A0A482XB50"/>
<protein>
    <recommendedName>
        <fullName evidence="7">BRCT domain-containing protein</fullName>
    </recommendedName>
</protein>
<dbReference type="Pfam" id="PF01834">
    <property type="entry name" value="XRCC1_N"/>
    <property type="match status" value="1"/>
</dbReference>
<dbReference type="PROSITE" id="PS50172">
    <property type="entry name" value="BRCT"/>
    <property type="match status" value="1"/>
</dbReference>
<comment type="subcellular location">
    <subcellularLocation>
        <location evidence="1">Nucleus</location>
    </subcellularLocation>
</comment>
<dbReference type="GO" id="GO:0006303">
    <property type="term" value="P:double-strand break repair via nonhomologous end joining"/>
    <property type="evidence" value="ECO:0007669"/>
    <property type="project" value="InterPro"/>
</dbReference>
<dbReference type="AlphaFoldDB" id="A0A482XB50"/>
<dbReference type="InParanoid" id="A0A482XB50"/>
<gene>
    <name evidence="8" type="ORF">LSTR_LSTR013875</name>
</gene>
<feature type="compositionally biased region" description="Basic and acidic residues" evidence="6">
    <location>
        <begin position="164"/>
        <end position="198"/>
    </location>
</feature>
<feature type="compositionally biased region" description="Basic and acidic residues" evidence="6">
    <location>
        <begin position="377"/>
        <end position="387"/>
    </location>
</feature>
<dbReference type="STRING" id="195883.A0A482XB50"/>
<dbReference type="InterPro" id="IPR045080">
    <property type="entry name" value="BRCT_XRCC1_rpt1"/>
</dbReference>
<dbReference type="SMART" id="SM00292">
    <property type="entry name" value="BRCT"/>
    <property type="match status" value="1"/>
</dbReference>
<organism evidence="8 9">
    <name type="scientific">Laodelphax striatellus</name>
    <name type="common">Small brown planthopper</name>
    <name type="synonym">Delphax striatella</name>
    <dbReference type="NCBI Taxonomy" id="195883"/>
    <lineage>
        <taxon>Eukaryota</taxon>
        <taxon>Metazoa</taxon>
        <taxon>Ecdysozoa</taxon>
        <taxon>Arthropoda</taxon>
        <taxon>Hexapoda</taxon>
        <taxon>Insecta</taxon>
        <taxon>Pterygota</taxon>
        <taxon>Neoptera</taxon>
        <taxon>Paraneoptera</taxon>
        <taxon>Hemiptera</taxon>
        <taxon>Auchenorrhyncha</taxon>
        <taxon>Fulgoroidea</taxon>
        <taxon>Delphacidae</taxon>
        <taxon>Criomorphinae</taxon>
        <taxon>Laodelphax</taxon>
    </lineage>
</organism>
<dbReference type="InterPro" id="IPR036420">
    <property type="entry name" value="BRCT_dom_sf"/>
</dbReference>
<proteinExistence type="predicted"/>
<dbReference type="GO" id="GO:0003684">
    <property type="term" value="F:damaged DNA binding"/>
    <property type="evidence" value="ECO:0007669"/>
    <property type="project" value="InterPro"/>
</dbReference>
<dbReference type="InterPro" id="IPR008979">
    <property type="entry name" value="Galactose-bd-like_sf"/>
</dbReference>
<feature type="compositionally biased region" description="Acidic residues" evidence="6">
    <location>
        <begin position="442"/>
        <end position="465"/>
    </location>
</feature>
<dbReference type="Gene3D" id="2.60.120.260">
    <property type="entry name" value="Galactose-binding domain-like"/>
    <property type="match status" value="1"/>
</dbReference>
<feature type="compositionally biased region" description="Acidic residues" evidence="6">
    <location>
        <begin position="474"/>
        <end position="493"/>
    </location>
</feature>
<dbReference type="FunCoup" id="A0A482XB50">
    <property type="interactions" value="1764"/>
</dbReference>
<feature type="compositionally biased region" description="Polar residues" evidence="6">
    <location>
        <begin position="199"/>
        <end position="210"/>
    </location>
</feature>
<dbReference type="SUPFAM" id="SSF49785">
    <property type="entry name" value="Galactose-binding domain-like"/>
    <property type="match status" value="1"/>
</dbReference>
<evidence type="ECO:0000259" key="7">
    <source>
        <dbReference type="PROSITE" id="PS50172"/>
    </source>
</evidence>
<evidence type="ECO:0000256" key="1">
    <source>
        <dbReference type="ARBA" id="ARBA00004123"/>
    </source>
</evidence>
<dbReference type="EMBL" id="QKKF02012883">
    <property type="protein sequence ID" value="RZF43195.1"/>
    <property type="molecule type" value="Genomic_DNA"/>
</dbReference>
<dbReference type="PANTHER" id="PTHR11370">
    <property type="entry name" value="DNA-REPAIR PROTEIN XRCC1"/>
    <property type="match status" value="1"/>
</dbReference>
<evidence type="ECO:0000256" key="2">
    <source>
        <dbReference type="ARBA" id="ARBA00022737"/>
    </source>
</evidence>